<dbReference type="OrthoDB" id="9802746at2"/>
<dbReference type="GO" id="GO:0009245">
    <property type="term" value="P:lipid A biosynthetic process"/>
    <property type="evidence" value="ECO:0007669"/>
    <property type="project" value="UniProtKB-UniRule"/>
</dbReference>
<comment type="similarity">
    <text evidence="12">Belongs to the LpxC family.</text>
</comment>
<dbReference type="SUPFAM" id="SSF54211">
    <property type="entry name" value="Ribosomal protein S5 domain 2-like"/>
    <property type="match status" value="2"/>
</dbReference>
<keyword evidence="10 12" id="KW-0443">Lipid metabolism</keyword>
<reference evidence="13 14" key="1">
    <citation type="submission" date="2017-08" db="EMBL/GenBank/DDBJ databases">
        <title>Halovibrio sewagensis sp. nov., isolated from wastewater of high salinity.</title>
        <authorList>
            <person name="Dong X."/>
            <person name="Zhang G."/>
        </authorList>
    </citation>
    <scope>NUCLEOTIDE SEQUENCE [LARGE SCALE GENOMIC DNA]</scope>
    <source>
        <strain evidence="13 14">YL5-2</strain>
    </source>
</reference>
<dbReference type="InterPro" id="IPR015870">
    <property type="entry name" value="UDP-acyl_N-AcGlcN_deAcase_N"/>
</dbReference>
<evidence type="ECO:0000256" key="7">
    <source>
        <dbReference type="ARBA" id="ARBA00022723"/>
    </source>
</evidence>
<keyword evidence="9 12" id="KW-0862">Zinc</keyword>
<comment type="cofactor">
    <cofactor evidence="1 12">
        <name>Zn(2+)</name>
        <dbReference type="ChEBI" id="CHEBI:29105"/>
    </cofactor>
</comment>
<dbReference type="InterPro" id="IPR020568">
    <property type="entry name" value="Ribosomal_Su5_D2-typ_SF"/>
</dbReference>
<dbReference type="EC" id="3.5.1.108" evidence="4 12"/>
<evidence type="ECO:0000313" key="14">
    <source>
        <dbReference type="Proteomes" id="UP000218896"/>
    </source>
</evidence>
<dbReference type="Pfam" id="PF03331">
    <property type="entry name" value="LpxC"/>
    <property type="match status" value="1"/>
</dbReference>
<comment type="function">
    <text evidence="2 12">Catalyzes the hydrolysis of UDP-3-O-myristoyl-N-acetylglucosamine to form UDP-3-O-myristoylglucosamine and acetate, the committed step in lipid A biosynthesis.</text>
</comment>
<evidence type="ECO:0000256" key="11">
    <source>
        <dbReference type="ARBA" id="ARBA00024535"/>
    </source>
</evidence>
<dbReference type="RefSeq" id="WP_095618003.1">
    <property type="nucleotide sequence ID" value="NZ_NSKD01000005.1"/>
</dbReference>
<dbReference type="InterPro" id="IPR011334">
    <property type="entry name" value="UDP-acyl_GlcNac_deAcase_C"/>
</dbReference>
<name>A0A2A2F5C0_9GAMM</name>
<proteinExistence type="inferred from homology"/>
<evidence type="ECO:0000256" key="3">
    <source>
        <dbReference type="ARBA" id="ARBA00005002"/>
    </source>
</evidence>
<dbReference type="HAMAP" id="MF_00388">
    <property type="entry name" value="LpxC"/>
    <property type="match status" value="1"/>
</dbReference>
<evidence type="ECO:0000256" key="12">
    <source>
        <dbReference type="HAMAP-Rule" id="MF_00388"/>
    </source>
</evidence>
<evidence type="ECO:0000256" key="5">
    <source>
        <dbReference type="ARBA" id="ARBA00022516"/>
    </source>
</evidence>
<feature type="binding site" evidence="12">
    <location>
        <position position="237"/>
    </location>
    <ligand>
        <name>Zn(2+)</name>
        <dbReference type="ChEBI" id="CHEBI:29105"/>
    </ligand>
</feature>
<evidence type="ECO:0000256" key="4">
    <source>
        <dbReference type="ARBA" id="ARBA00012745"/>
    </source>
</evidence>
<dbReference type="PANTHER" id="PTHR33694">
    <property type="entry name" value="UDP-3-O-ACYL-N-ACETYLGLUCOSAMINE DEACETYLASE 1, MITOCHONDRIAL-RELATED"/>
    <property type="match status" value="1"/>
</dbReference>
<dbReference type="EMBL" id="NSKD01000005">
    <property type="protein sequence ID" value="PAU79934.1"/>
    <property type="molecule type" value="Genomic_DNA"/>
</dbReference>
<dbReference type="NCBIfam" id="TIGR00325">
    <property type="entry name" value="lpxC"/>
    <property type="match status" value="1"/>
</dbReference>
<evidence type="ECO:0000256" key="10">
    <source>
        <dbReference type="ARBA" id="ARBA00023098"/>
    </source>
</evidence>
<feature type="active site" description="Proton donor" evidence="12">
    <location>
        <position position="264"/>
    </location>
</feature>
<keyword evidence="7 12" id="KW-0479">Metal-binding</keyword>
<feature type="binding site" evidence="12">
    <location>
        <position position="78"/>
    </location>
    <ligand>
        <name>Zn(2+)</name>
        <dbReference type="ChEBI" id="CHEBI:29105"/>
    </ligand>
</feature>
<gene>
    <name evidence="12" type="primary">lpxC</name>
    <name evidence="13" type="ORF">CK501_12100</name>
</gene>
<evidence type="ECO:0000256" key="8">
    <source>
        <dbReference type="ARBA" id="ARBA00022801"/>
    </source>
</evidence>
<dbReference type="AlphaFoldDB" id="A0A2A2F5C0"/>
<keyword evidence="8 12" id="KW-0378">Hydrolase</keyword>
<comment type="catalytic activity">
    <reaction evidence="11 12">
        <text>a UDP-3-O-[(3R)-3-hydroxyacyl]-N-acetyl-alpha-D-glucosamine + H2O = a UDP-3-O-[(3R)-3-hydroxyacyl]-alpha-D-glucosamine + acetate</text>
        <dbReference type="Rhea" id="RHEA:67816"/>
        <dbReference type="ChEBI" id="CHEBI:15377"/>
        <dbReference type="ChEBI" id="CHEBI:30089"/>
        <dbReference type="ChEBI" id="CHEBI:137740"/>
        <dbReference type="ChEBI" id="CHEBI:173225"/>
        <dbReference type="EC" id="3.5.1.108"/>
    </reaction>
</comment>
<dbReference type="InterPro" id="IPR004463">
    <property type="entry name" value="UDP-acyl_GlcNac_deAcase"/>
</dbReference>
<evidence type="ECO:0000256" key="2">
    <source>
        <dbReference type="ARBA" id="ARBA00002923"/>
    </source>
</evidence>
<organism evidence="13 14">
    <name type="scientific">Halovibrio salipaludis</name>
    <dbReference type="NCBI Taxonomy" id="2032626"/>
    <lineage>
        <taxon>Bacteria</taxon>
        <taxon>Pseudomonadati</taxon>
        <taxon>Pseudomonadota</taxon>
        <taxon>Gammaproteobacteria</taxon>
        <taxon>Oceanospirillales</taxon>
        <taxon>Halomonadaceae</taxon>
        <taxon>Halovibrio</taxon>
    </lineage>
</organism>
<dbReference type="Gene3D" id="3.30.230.20">
    <property type="entry name" value="lpxc deacetylase, domain 1"/>
    <property type="match status" value="1"/>
</dbReference>
<keyword evidence="6 12" id="KW-0441">Lipid A biosynthesis</keyword>
<dbReference type="GO" id="GO:0016020">
    <property type="term" value="C:membrane"/>
    <property type="evidence" value="ECO:0007669"/>
    <property type="project" value="GOC"/>
</dbReference>
<dbReference type="Gene3D" id="3.30.1700.10">
    <property type="entry name" value="lpxc deacetylase, domain 2"/>
    <property type="match status" value="1"/>
</dbReference>
<dbReference type="GO" id="GO:0046872">
    <property type="term" value="F:metal ion binding"/>
    <property type="evidence" value="ECO:0007669"/>
    <property type="project" value="UniProtKB-KW"/>
</dbReference>
<comment type="caution">
    <text evidence="13">The sequence shown here is derived from an EMBL/GenBank/DDBJ whole genome shotgun (WGS) entry which is preliminary data.</text>
</comment>
<dbReference type="UniPathway" id="UPA00359">
    <property type="reaction ID" value="UER00478"/>
</dbReference>
<keyword evidence="14" id="KW-1185">Reference proteome</keyword>
<dbReference type="GO" id="GO:0103117">
    <property type="term" value="F:UDP-3-O-acyl-N-acetylglucosamine deacetylase activity"/>
    <property type="evidence" value="ECO:0007669"/>
    <property type="project" value="UniProtKB-UniRule"/>
</dbReference>
<keyword evidence="5 12" id="KW-0444">Lipid biosynthesis</keyword>
<feature type="binding site" evidence="12">
    <location>
        <position position="241"/>
    </location>
    <ligand>
        <name>Zn(2+)</name>
        <dbReference type="ChEBI" id="CHEBI:29105"/>
    </ligand>
</feature>
<dbReference type="Proteomes" id="UP000218896">
    <property type="component" value="Unassembled WGS sequence"/>
</dbReference>
<dbReference type="PANTHER" id="PTHR33694:SF1">
    <property type="entry name" value="UDP-3-O-ACYL-N-ACETYLGLUCOSAMINE DEACETYLASE 1, MITOCHONDRIAL-RELATED"/>
    <property type="match status" value="1"/>
</dbReference>
<sequence>MIRQRTLKNTIRATGVGLHSGEKVFLTLKPAPVDTGIVFRRVDLDPVVEVEARAEYVGETMLSTTLVKDGVRVATVEHLMSAMAGLGLDNCYVELSAAEVPIMDGSAGPFVFLLQSAGIAEQEAPKKFTRIKREITVEEEGKWATFTPFDGFKVSFTIEFNHPVFEGRNQNATVDFSSTSFVKEVSRARTFGFMRDIEALRSMNLALGGSVDNAIVVDDYRILNEDGLRYDDEFVRHKMLDAIGDLYLMGSSLIGEFRGFKSGHDLNNKLLRKLIAEEDAWEVVTFDDEAKAPISYFKPSLAATG</sequence>
<evidence type="ECO:0000256" key="1">
    <source>
        <dbReference type="ARBA" id="ARBA00001947"/>
    </source>
</evidence>
<accession>A0A2A2F5C0</accession>
<protein>
    <recommendedName>
        <fullName evidence="4 12">UDP-3-O-acyl-N-acetylglucosamine deacetylase</fullName>
        <shortName evidence="12">UDP-3-O-acyl-GlcNAc deacetylase</shortName>
        <ecNumber evidence="4 12">3.5.1.108</ecNumber>
    </recommendedName>
    <alternativeName>
        <fullName evidence="12">UDP-3-O-[R-3-hydroxymyristoyl]-N-acetylglucosamine deacetylase</fullName>
    </alternativeName>
</protein>
<evidence type="ECO:0000256" key="9">
    <source>
        <dbReference type="ARBA" id="ARBA00022833"/>
    </source>
</evidence>
<evidence type="ECO:0000313" key="13">
    <source>
        <dbReference type="EMBL" id="PAU79934.1"/>
    </source>
</evidence>
<comment type="pathway">
    <text evidence="3 12">Glycolipid biosynthesis; lipid IV(A) biosynthesis; lipid IV(A) from (3R)-3-hydroxytetradecanoyl-[acyl-carrier-protein] and UDP-N-acetyl-alpha-D-glucosamine: step 2/6.</text>
</comment>
<evidence type="ECO:0000256" key="6">
    <source>
        <dbReference type="ARBA" id="ARBA00022556"/>
    </source>
</evidence>